<evidence type="ECO:0000256" key="1">
    <source>
        <dbReference type="SAM" id="Phobius"/>
    </source>
</evidence>
<dbReference type="AlphaFoldDB" id="G0P9Q3"/>
<evidence type="ECO:0000259" key="3">
    <source>
        <dbReference type="Pfam" id="PF01705"/>
    </source>
</evidence>
<dbReference type="InterPro" id="IPR002619">
    <property type="entry name" value="CX"/>
</dbReference>
<keyword evidence="2" id="KW-0732">Signal</keyword>
<keyword evidence="1" id="KW-0812">Transmembrane</keyword>
<keyword evidence="1" id="KW-0472">Membrane</keyword>
<organism evidence="5">
    <name type="scientific">Caenorhabditis brenneri</name>
    <name type="common">Nematode worm</name>
    <dbReference type="NCBI Taxonomy" id="135651"/>
    <lineage>
        <taxon>Eukaryota</taxon>
        <taxon>Metazoa</taxon>
        <taxon>Ecdysozoa</taxon>
        <taxon>Nematoda</taxon>
        <taxon>Chromadorea</taxon>
        <taxon>Rhabditida</taxon>
        <taxon>Rhabditina</taxon>
        <taxon>Rhabditomorpha</taxon>
        <taxon>Rhabditoidea</taxon>
        <taxon>Rhabditidae</taxon>
        <taxon>Peloderinae</taxon>
        <taxon>Caenorhabditis</taxon>
    </lineage>
</organism>
<feature type="transmembrane region" description="Helical" evidence="1">
    <location>
        <begin position="143"/>
        <end position="160"/>
    </location>
</feature>
<feature type="domain" description="CX" evidence="3">
    <location>
        <begin position="79"/>
        <end position="138"/>
    </location>
</feature>
<evidence type="ECO:0000256" key="2">
    <source>
        <dbReference type="SAM" id="SignalP"/>
    </source>
</evidence>
<name>G0P9Q3_CAEBE</name>
<sequence length="237" mass="27928">MLIAVLIAVLLLIPVTANGEEHVKKTVTRIVSSSDSLYRRFIRTVYSRNLNKFDFRNDGDGTYYVLRPNEPLEFEKYKYYWNESHRDLKEYNNICEYQVHHFIDAEELKNTYFPDGTRLKSMFFHCSFPYSCVAMECLIESRFYLAIIFVGFVFFGLYFVRRCVMKEIKQLEKIRDQCVRPQSVPGPRYMSPMFLQNEVEEPPPPSYNMVIDTAPPSYESVVRDRVTYTLPSYSAVA</sequence>
<accession>G0P9Q3</accession>
<dbReference type="OrthoDB" id="5794629at2759"/>
<keyword evidence="5" id="KW-1185">Reference proteome</keyword>
<proteinExistence type="predicted"/>
<dbReference type="PANTHER" id="PTHR47520:SF4">
    <property type="entry name" value="CX DOMAIN-CONTAINING PROTEIN"/>
    <property type="match status" value="1"/>
</dbReference>
<reference evidence="5" key="1">
    <citation type="submission" date="2011-07" db="EMBL/GenBank/DDBJ databases">
        <authorList>
            <consortium name="Caenorhabditis brenneri Sequencing and Analysis Consortium"/>
            <person name="Wilson R.K."/>
        </authorList>
    </citation>
    <scope>NUCLEOTIDE SEQUENCE [LARGE SCALE GENOMIC DNA]</scope>
    <source>
        <strain evidence="5">PB2801</strain>
    </source>
</reference>
<dbReference type="InParanoid" id="G0P9Q3"/>
<dbReference type="eggNOG" id="ENOG502THNZ">
    <property type="taxonomic scope" value="Eukaryota"/>
</dbReference>
<dbReference type="PANTHER" id="PTHR47520">
    <property type="entry name" value="CX DOMAIN-CONTAINING PROTEIN-RELATED"/>
    <property type="match status" value="1"/>
</dbReference>
<feature type="signal peptide" evidence="2">
    <location>
        <begin position="1"/>
        <end position="19"/>
    </location>
</feature>
<keyword evidence="1" id="KW-1133">Transmembrane helix</keyword>
<dbReference type="EMBL" id="GL380156">
    <property type="protein sequence ID" value="EGT48689.1"/>
    <property type="molecule type" value="Genomic_DNA"/>
</dbReference>
<dbReference type="Pfam" id="PF01705">
    <property type="entry name" value="CX"/>
    <property type="match status" value="1"/>
</dbReference>
<evidence type="ECO:0000313" key="4">
    <source>
        <dbReference type="EMBL" id="EGT48689.1"/>
    </source>
</evidence>
<dbReference type="Proteomes" id="UP000008068">
    <property type="component" value="Unassembled WGS sequence"/>
</dbReference>
<protein>
    <recommendedName>
        <fullName evidence="3">CX domain-containing protein</fullName>
    </recommendedName>
</protein>
<feature type="chain" id="PRO_5003407136" description="CX domain-containing protein" evidence="2">
    <location>
        <begin position="20"/>
        <end position="237"/>
    </location>
</feature>
<evidence type="ECO:0000313" key="5">
    <source>
        <dbReference type="Proteomes" id="UP000008068"/>
    </source>
</evidence>
<dbReference type="HOGENOM" id="CLU_1171517_0_0_1"/>
<gene>
    <name evidence="4" type="ORF">CAEBREN_32652</name>
</gene>